<name>A0A804KCV0_MUSAM</name>
<reference evidence="10" key="2">
    <citation type="submission" date="2021-05" db="UniProtKB">
        <authorList>
            <consortium name="EnsemblPlants"/>
        </authorList>
    </citation>
    <scope>IDENTIFICATION</scope>
    <source>
        <strain evidence="10">subsp. malaccensis</strain>
    </source>
</reference>
<evidence type="ECO:0000256" key="7">
    <source>
        <dbReference type="SAM" id="MobiDB-lite"/>
    </source>
</evidence>
<keyword evidence="6" id="KW-0539">Nucleus</keyword>
<evidence type="ECO:0000313" key="10">
    <source>
        <dbReference type="EnsemblPlants" id="Ma08_p31220.1"/>
    </source>
</evidence>
<dbReference type="AlphaFoldDB" id="A0A804KCV0"/>
<protein>
    <submittedName>
        <fullName evidence="9">(wild Malaysian banana) hypothetical protein</fullName>
    </submittedName>
</protein>
<evidence type="ECO:0000313" key="11">
    <source>
        <dbReference type="Proteomes" id="UP000012960"/>
    </source>
</evidence>
<keyword evidence="2" id="KW-0217">Developmental protein</keyword>
<dbReference type="PANTHER" id="PTHR31496">
    <property type="entry name" value="TRANSCRIPTION FACTOR KAN2-RELATED"/>
    <property type="match status" value="1"/>
</dbReference>
<dbReference type="SUPFAM" id="SSF46689">
    <property type="entry name" value="Homeodomain-like"/>
    <property type="match status" value="1"/>
</dbReference>
<keyword evidence="5" id="KW-0804">Transcription</keyword>
<dbReference type="EMBL" id="HG996472">
    <property type="protein sequence ID" value="CAG1833282.1"/>
    <property type="molecule type" value="Genomic_DNA"/>
</dbReference>
<evidence type="ECO:0000256" key="3">
    <source>
        <dbReference type="ARBA" id="ARBA00022782"/>
    </source>
</evidence>
<organism evidence="10 11">
    <name type="scientific">Musa acuminata subsp. malaccensis</name>
    <name type="common">Wild banana</name>
    <name type="synonym">Musa malaccensis</name>
    <dbReference type="NCBI Taxonomy" id="214687"/>
    <lineage>
        <taxon>Eukaryota</taxon>
        <taxon>Viridiplantae</taxon>
        <taxon>Streptophyta</taxon>
        <taxon>Embryophyta</taxon>
        <taxon>Tracheophyta</taxon>
        <taxon>Spermatophyta</taxon>
        <taxon>Magnoliopsida</taxon>
        <taxon>Liliopsida</taxon>
        <taxon>Zingiberales</taxon>
        <taxon>Musaceae</taxon>
        <taxon>Musa</taxon>
    </lineage>
</organism>
<keyword evidence="11" id="KW-1185">Reference proteome</keyword>
<accession>A0A804KCV0</accession>
<feature type="region of interest" description="Disordered" evidence="7">
    <location>
        <begin position="313"/>
        <end position="334"/>
    </location>
</feature>
<dbReference type="Gene3D" id="1.10.10.60">
    <property type="entry name" value="Homeodomain-like"/>
    <property type="match status" value="1"/>
</dbReference>
<feature type="region of interest" description="Disordered" evidence="7">
    <location>
        <begin position="1"/>
        <end position="20"/>
    </location>
</feature>
<dbReference type="Proteomes" id="UP000012960">
    <property type="component" value="Unplaced"/>
</dbReference>
<dbReference type="InterPro" id="IPR006447">
    <property type="entry name" value="Myb_dom_plants"/>
</dbReference>
<evidence type="ECO:0000259" key="8">
    <source>
        <dbReference type="Pfam" id="PF00249"/>
    </source>
</evidence>
<dbReference type="FunCoup" id="A0A804KCV0">
    <property type="interactions" value="229"/>
</dbReference>
<evidence type="ECO:0000256" key="1">
    <source>
        <dbReference type="ARBA" id="ARBA00004123"/>
    </source>
</evidence>
<dbReference type="GO" id="GO:0000976">
    <property type="term" value="F:transcription cis-regulatory region binding"/>
    <property type="evidence" value="ECO:0000318"/>
    <property type="project" value="GO_Central"/>
</dbReference>
<comment type="subcellular location">
    <subcellularLocation>
        <location evidence="1">Nucleus</location>
    </subcellularLocation>
</comment>
<feature type="compositionally biased region" description="Polar residues" evidence="7">
    <location>
        <begin position="313"/>
        <end position="329"/>
    </location>
</feature>
<dbReference type="Pfam" id="PF00249">
    <property type="entry name" value="Myb_DNA-binding"/>
    <property type="match status" value="1"/>
</dbReference>
<evidence type="ECO:0000313" key="9">
    <source>
        <dbReference type="EMBL" id="CAG1833282.1"/>
    </source>
</evidence>
<sequence>MSSQGVFTEASSTASPDLSLQIGPPSIAPSAISDAGSGSRACVDLSLSSTMSSSEGNIFQGFRGPPPFHESIIPLTGTPTYVDGRSPFNQMSSSSLSSSSSSTGCWSAIYSTASYLHPHNGSHSSVSSYTWTPPLPTWIMGSSSDSFSCYHRLPCGVGSWEASQNLMRSRFLPRYPTKRSTRAPRMRWTSSLHTRFVRAVELLGGHERATPKSILELMDVKDLTLAHVKSHLQMYRTIKSTDKPAASSGQSDDSGEEDSAPRDRDQPLLMEHKVSDPPKQDHCLETSSGISREDWLPINSNYLDSTGLRSAPLSSQIEHDSSGSNGTNDSYEEHRIPSLEFSLGRSDWYDKRPLC</sequence>
<keyword evidence="4" id="KW-0805">Transcription regulation</keyword>
<dbReference type="NCBIfam" id="TIGR01557">
    <property type="entry name" value="myb_SHAQKYF"/>
    <property type="match status" value="1"/>
</dbReference>
<feature type="domain" description="Myb-like" evidence="8">
    <location>
        <begin position="185"/>
        <end position="236"/>
    </location>
</feature>
<feature type="region of interest" description="Disordered" evidence="7">
    <location>
        <begin position="239"/>
        <end position="265"/>
    </location>
</feature>
<dbReference type="GO" id="GO:0005634">
    <property type="term" value="C:nucleus"/>
    <property type="evidence" value="ECO:0000318"/>
    <property type="project" value="GO_Central"/>
</dbReference>
<gene>
    <name evidence="9" type="ORF">GSMUA_92020.1</name>
</gene>
<reference evidence="9" key="1">
    <citation type="submission" date="2021-03" db="EMBL/GenBank/DDBJ databases">
        <authorList>
            <consortium name="Genoscope - CEA"/>
            <person name="William W."/>
        </authorList>
    </citation>
    <scope>NUCLEOTIDE SEQUENCE</scope>
    <source>
        <strain evidence="9">Doubled-haploid Pahang</strain>
    </source>
</reference>
<dbReference type="FunFam" id="1.10.10.60:FF:000002">
    <property type="entry name" value="Myb family transcription factor"/>
    <property type="match status" value="1"/>
</dbReference>
<feature type="compositionally biased region" description="Polar residues" evidence="7">
    <location>
        <begin position="1"/>
        <end position="18"/>
    </location>
</feature>
<evidence type="ECO:0000256" key="6">
    <source>
        <dbReference type="ARBA" id="ARBA00023242"/>
    </source>
</evidence>
<keyword evidence="3" id="KW-0221">Differentiation</keyword>
<dbReference type="PANTHER" id="PTHR31496:SF3">
    <property type="entry name" value="TRANSCRIPTION REPRESSOR KAN1"/>
    <property type="match status" value="1"/>
</dbReference>
<dbReference type="GO" id="GO:0010158">
    <property type="term" value="P:abaxial cell fate specification"/>
    <property type="evidence" value="ECO:0007669"/>
    <property type="project" value="InterPro"/>
</dbReference>
<dbReference type="EnsemblPlants" id="Ma08_t31220.1">
    <property type="protein sequence ID" value="Ma08_p31220.1"/>
    <property type="gene ID" value="Ma08_g31220"/>
</dbReference>
<proteinExistence type="predicted"/>
<evidence type="ECO:0000256" key="5">
    <source>
        <dbReference type="ARBA" id="ARBA00023163"/>
    </source>
</evidence>
<dbReference type="InterPro" id="IPR009057">
    <property type="entry name" value="Homeodomain-like_sf"/>
</dbReference>
<dbReference type="InterPro" id="IPR001005">
    <property type="entry name" value="SANT/Myb"/>
</dbReference>
<dbReference type="GO" id="GO:0006355">
    <property type="term" value="P:regulation of DNA-templated transcription"/>
    <property type="evidence" value="ECO:0000318"/>
    <property type="project" value="GO_Central"/>
</dbReference>
<dbReference type="InterPro" id="IPR044847">
    <property type="entry name" value="KAN_fam"/>
</dbReference>
<dbReference type="Gramene" id="Ma08_t31220.1">
    <property type="protein sequence ID" value="Ma08_p31220.1"/>
    <property type="gene ID" value="Ma08_g31220"/>
</dbReference>
<evidence type="ECO:0000256" key="4">
    <source>
        <dbReference type="ARBA" id="ARBA00023015"/>
    </source>
</evidence>
<evidence type="ECO:0000256" key="2">
    <source>
        <dbReference type="ARBA" id="ARBA00022473"/>
    </source>
</evidence>
<dbReference type="OrthoDB" id="551907at2759"/>